<evidence type="ECO:0000256" key="4">
    <source>
        <dbReference type="ARBA" id="ARBA00023172"/>
    </source>
</evidence>
<evidence type="ECO:0000313" key="8">
    <source>
        <dbReference type="Proteomes" id="UP000192333"/>
    </source>
</evidence>
<dbReference type="PANTHER" id="PTHR33258:SF1">
    <property type="entry name" value="TRANSPOSASE INSL FOR INSERTION SEQUENCE ELEMENT IS186A-RELATED"/>
    <property type="match status" value="1"/>
</dbReference>
<keyword evidence="2" id="KW-0815">Transposition</keyword>
<dbReference type="PANTHER" id="PTHR33258">
    <property type="entry name" value="TRANSPOSASE INSL FOR INSERTION SEQUENCE ELEMENT IS186A-RELATED"/>
    <property type="match status" value="1"/>
</dbReference>
<evidence type="ECO:0000313" key="7">
    <source>
        <dbReference type="EMBL" id="SMD44967.1"/>
    </source>
</evidence>
<gene>
    <name evidence="7" type="ORF">SAMN00777080_3605</name>
</gene>
<dbReference type="EMBL" id="LT838813">
    <property type="protein sequence ID" value="SMD44967.1"/>
    <property type="molecule type" value="Genomic_DNA"/>
</dbReference>
<name>A0A1W2H7T2_9BACT</name>
<dbReference type="InterPro" id="IPR002559">
    <property type="entry name" value="Transposase_11"/>
</dbReference>
<protein>
    <submittedName>
        <fullName evidence="7">IS4 transposase</fullName>
    </submittedName>
</protein>
<feature type="domain" description="Transposase IS4-like" evidence="5">
    <location>
        <begin position="128"/>
        <end position="344"/>
    </location>
</feature>
<dbReference type="SUPFAM" id="SSF53098">
    <property type="entry name" value="Ribonuclease H-like"/>
    <property type="match status" value="1"/>
</dbReference>
<accession>A0A1W2H7T2</accession>
<dbReference type="OrthoDB" id="7327264at2"/>
<organism evidence="7 8">
    <name type="scientific">Aquiflexum balticum DSM 16537</name>
    <dbReference type="NCBI Taxonomy" id="758820"/>
    <lineage>
        <taxon>Bacteria</taxon>
        <taxon>Pseudomonadati</taxon>
        <taxon>Bacteroidota</taxon>
        <taxon>Cytophagia</taxon>
        <taxon>Cytophagales</taxon>
        <taxon>Cyclobacteriaceae</taxon>
        <taxon>Aquiflexum</taxon>
    </lineage>
</organism>
<dbReference type="AlphaFoldDB" id="A0A1W2H7T2"/>
<evidence type="ECO:0000256" key="1">
    <source>
        <dbReference type="ARBA" id="ARBA00010075"/>
    </source>
</evidence>
<evidence type="ECO:0000259" key="5">
    <source>
        <dbReference type="Pfam" id="PF01609"/>
    </source>
</evidence>
<proteinExistence type="inferred from homology"/>
<dbReference type="NCBIfam" id="NF033592">
    <property type="entry name" value="transpos_IS4_1"/>
    <property type="match status" value="1"/>
</dbReference>
<keyword evidence="3" id="KW-0238">DNA-binding</keyword>
<dbReference type="Pfam" id="PF14294">
    <property type="entry name" value="DUF4372"/>
    <property type="match status" value="1"/>
</dbReference>
<evidence type="ECO:0000256" key="3">
    <source>
        <dbReference type="ARBA" id="ARBA00023125"/>
    </source>
</evidence>
<dbReference type="GO" id="GO:0003677">
    <property type="term" value="F:DNA binding"/>
    <property type="evidence" value="ECO:0007669"/>
    <property type="project" value="UniProtKB-KW"/>
</dbReference>
<feature type="domain" description="DUF4372" evidence="6">
    <location>
        <begin position="9"/>
        <end position="81"/>
    </location>
</feature>
<dbReference type="STRING" id="758820.SAMN00777080_3605"/>
<dbReference type="Proteomes" id="UP000192333">
    <property type="component" value="Chromosome I"/>
</dbReference>
<dbReference type="GO" id="GO:0006313">
    <property type="term" value="P:DNA transposition"/>
    <property type="evidence" value="ECO:0007669"/>
    <property type="project" value="InterPro"/>
</dbReference>
<dbReference type="Pfam" id="PF01609">
    <property type="entry name" value="DDE_Tnp_1"/>
    <property type="match status" value="1"/>
</dbReference>
<dbReference type="RefSeq" id="WP_084121733.1">
    <property type="nucleotide sequence ID" value="NZ_LT838813.1"/>
</dbReference>
<dbReference type="InterPro" id="IPR025399">
    <property type="entry name" value="DUF4372"/>
</dbReference>
<dbReference type="InterPro" id="IPR047952">
    <property type="entry name" value="Transpos_IS4"/>
</dbReference>
<dbReference type="GO" id="GO:0004803">
    <property type="term" value="F:transposase activity"/>
    <property type="evidence" value="ECO:0007669"/>
    <property type="project" value="InterPro"/>
</dbReference>
<keyword evidence="8" id="KW-1185">Reference proteome</keyword>
<evidence type="ECO:0000256" key="2">
    <source>
        <dbReference type="ARBA" id="ARBA00022578"/>
    </source>
</evidence>
<reference evidence="8" key="1">
    <citation type="submission" date="2017-04" db="EMBL/GenBank/DDBJ databases">
        <authorList>
            <person name="Varghese N."/>
            <person name="Submissions S."/>
        </authorList>
    </citation>
    <scope>NUCLEOTIDE SEQUENCE [LARGE SCALE GENOMIC DNA]</scope>
    <source>
        <strain evidence="8">DSM 16537</strain>
    </source>
</reference>
<keyword evidence="4" id="KW-0233">DNA recombination</keyword>
<dbReference type="InterPro" id="IPR012337">
    <property type="entry name" value="RNaseH-like_sf"/>
</dbReference>
<evidence type="ECO:0000259" key="6">
    <source>
        <dbReference type="Pfam" id="PF14294"/>
    </source>
</evidence>
<comment type="similarity">
    <text evidence="1">Belongs to the transposase 11 family.</text>
</comment>
<sequence>MGKNTHFFGQPIFSQLLSFIDKSVLSQVKSKHQSDRYYKKFDTWQHLVTMLFCSLSGATSLRELSTGLLAWQNKLIHIGIKTSPKRSTISDGNSKRPSVVFRDIYMGLFEKHRHILPDSRLNMEVIKKLFIVDSTVISLFKDILRVAGRPRKDGKSKGGIKAHVMIHAAELMPCLIRFTEGVRHDHTFLKHLNVPEGSYIVMDKGYTDYLQYAQWSDRGIFFITRMKDNAVYESIDDIDLPDDKDQEIIKDETITLEYTANGNKETLKLRRVVLWDDTKSKIMVFLTNSFEQEAATIAGIYKYRWQIELLFKKLKQNFPLKYFLGDNQNAIEIQIWCSLISLLLMEVVRKTIKRKWAFSNMVALVRFHMVSYVHLINFLNDPEKELKESIKNQGQTSLFPT</sequence>